<evidence type="ECO:0000313" key="1">
    <source>
        <dbReference type="EMBL" id="RDX57964.1"/>
    </source>
</evidence>
<feature type="non-terminal residue" evidence="1">
    <location>
        <position position="1"/>
    </location>
</feature>
<evidence type="ECO:0000313" key="2">
    <source>
        <dbReference type="Proteomes" id="UP000257109"/>
    </source>
</evidence>
<gene>
    <name evidence="1" type="ORF">CR513_62760</name>
</gene>
<accession>A0A371DZK9</accession>
<protein>
    <submittedName>
        <fullName evidence="1">Uncharacterized protein</fullName>
    </submittedName>
</protein>
<reference evidence="1" key="1">
    <citation type="submission" date="2018-05" db="EMBL/GenBank/DDBJ databases">
        <title>Draft genome of Mucuna pruriens seed.</title>
        <authorList>
            <person name="Nnadi N.E."/>
            <person name="Vos R."/>
            <person name="Hasami M.H."/>
            <person name="Devisetty U.K."/>
            <person name="Aguiy J.C."/>
        </authorList>
    </citation>
    <scope>NUCLEOTIDE SEQUENCE [LARGE SCALE GENOMIC DNA]</scope>
    <source>
        <strain evidence="1">JCA_2017</strain>
    </source>
</reference>
<dbReference type="AlphaFoldDB" id="A0A371DZK9"/>
<dbReference type="EMBL" id="QJKJ01017974">
    <property type="protein sequence ID" value="RDX57964.1"/>
    <property type="molecule type" value="Genomic_DNA"/>
</dbReference>
<comment type="caution">
    <text evidence="1">The sequence shown here is derived from an EMBL/GenBank/DDBJ whole genome shotgun (WGS) entry which is preliminary data.</text>
</comment>
<keyword evidence="2" id="KW-1185">Reference proteome</keyword>
<proteinExistence type="predicted"/>
<name>A0A371DZK9_MUCPR</name>
<dbReference type="Proteomes" id="UP000257109">
    <property type="component" value="Unassembled WGS sequence"/>
</dbReference>
<organism evidence="1 2">
    <name type="scientific">Mucuna pruriens</name>
    <name type="common">Velvet bean</name>
    <name type="synonym">Dolichos pruriens</name>
    <dbReference type="NCBI Taxonomy" id="157652"/>
    <lineage>
        <taxon>Eukaryota</taxon>
        <taxon>Viridiplantae</taxon>
        <taxon>Streptophyta</taxon>
        <taxon>Embryophyta</taxon>
        <taxon>Tracheophyta</taxon>
        <taxon>Spermatophyta</taxon>
        <taxon>Magnoliopsida</taxon>
        <taxon>eudicotyledons</taxon>
        <taxon>Gunneridae</taxon>
        <taxon>Pentapetalae</taxon>
        <taxon>rosids</taxon>
        <taxon>fabids</taxon>
        <taxon>Fabales</taxon>
        <taxon>Fabaceae</taxon>
        <taxon>Papilionoideae</taxon>
        <taxon>50 kb inversion clade</taxon>
        <taxon>NPAAA clade</taxon>
        <taxon>indigoferoid/millettioid clade</taxon>
        <taxon>Phaseoleae</taxon>
        <taxon>Mucuna</taxon>
    </lineage>
</organism>
<sequence length="141" mass="16144">MSYGVQNIIHILLSIQVGLKFLEEAFSIELIVPPPQNRGVLYSLRPNQGVSTCRASQEFHAKNFGMRGVTRRKLRKIMSKKTEKRRESIPKGKTMIVQDLEETSNFARKRHLRVVHVVDSTPSRTLQKMPAINFTDHKFAG</sequence>